<dbReference type="Pfam" id="PF00929">
    <property type="entry name" value="RNase_T"/>
    <property type="match status" value="1"/>
</dbReference>
<evidence type="ECO:0000313" key="5">
    <source>
        <dbReference type="EMBL" id="QUT04018.1"/>
    </source>
</evidence>
<dbReference type="SMART" id="SM00479">
    <property type="entry name" value="EXOIII"/>
    <property type="match status" value="1"/>
</dbReference>
<name>A0A975Q047_9SPHN</name>
<dbReference type="CDD" id="cd06127">
    <property type="entry name" value="DEDDh"/>
    <property type="match status" value="1"/>
</dbReference>
<reference evidence="5" key="1">
    <citation type="submission" date="2021-04" db="EMBL/GenBank/DDBJ databases">
        <title>Isolation of p-tert-butylphenol degrading bacteria Sphingobium phenoxybenzoativorans Tas13 from active sludge.</title>
        <authorList>
            <person name="Li Y."/>
        </authorList>
    </citation>
    <scope>NUCLEOTIDE SEQUENCE</scope>
    <source>
        <strain evidence="5">Tas13</strain>
    </source>
</reference>
<evidence type="ECO:0000259" key="4">
    <source>
        <dbReference type="SMART" id="SM00479"/>
    </source>
</evidence>
<accession>A0A975Q047</accession>
<evidence type="ECO:0000256" key="3">
    <source>
        <dbReference type="ARBA" id="ARBA00022839"/>
    </source>
</evidence>
<organism evidence="5 6">
    <name type="scientific">Sphingobium phenoxybenzoativorans</name>
    <dbReference type="NCBI Taxonomy" id="1592790"/>
    <lineage>
        <taxon>Bacteria</taxon>
        <taxon>Pseudomonadati</taxon>
        <taxon>Pseudomonadota</taxon>
        <taxon>Alphaproteobacteria</taxon>
        <taxon>Sphingomonadales</taxon>
        <taxon>Sphingomonadaceae</taxon>
        <taxon>Sphingobium</taxon>
    </lineage>
</organism>
<sequence length="194" mass="22154">MNILIFDVETTGLPNWKEPSDHPDQPYVVDLACDLWTGPEDCIDTYDAIINPGVEIPEDVAGLHGITTEIAIAQGIAMTEALDRFFDMVSRADLVVGHNVSFDIRMMRIEAARHRGEKWDNPLPIYCTMRKSTNHCQILKAKPRFSEDWKWPNLGEAISHFFDEEFPNAHRARPDVDAARRIYFHLMSMEKAVA</sequence>
<dbReference type="KEGG" id="spph:KFK14_12765"/>
<gene>
    <name evidence="5" type="ORF">KFK14_12765</name>
</gene>
<dbReference type="AlphaFoldDB" id="A0A975Q047"/>
<dbReference type="SUPFAM" id="SSF53098">
    <property type="entry name" value="Ribonuclease H-like"/>
    <property type="match status" value="1"/>
</dbReference>
<keyword evidence="6" id="KW-1185">Reference proteome</keyword>
<dbReference type="InterPro" id="IPR012337">
    <property type="entry name" value="RNaseH-like_sf"/>
</dbReference>
<feature type="domain" description="Exonuclease" evidence="4">
    <location>
        <begin position="2"/>
        <end position="192"/>
    </location>
</feature>
<evidence type="ECO:0000313" key="6">
    <source>
        <dbReference type="Proteomes" id="UP000681425"/>
    </source>
</evidence>
<dbReference type="InterPro" id="IPR013520">
    <property type="entry name" value="Ribonucl_H"/>
</dbReference>
<dbReference type="GO" id="GO:0008408">
    <property type="term" value="F:3'-5' exonuclease activity"/>
    <property type="evidence" value="ECO:0007669"/>
    <property type="project" value="TreeGrafter"/>
</dbReference>
<keyword evidence="3 5" id="KW-0269">Exonuclease</keyword>
<keyword evidence="1" id="KW-0540">Nuclease</keyword>
<keyword evidence="2" id="KW-0378">Hydrolase</keyword>
<dbReference type="GO" id="GO:0003676">
    <property type="term" value="F:nucleic acid binding"/>
    <property type="evidence" value="ECO:0007669"/>
    <property type="project" value="InterPro"/>
</dbReference>
<dbReference type="RefSeq" id="WP_212607913.1">
    <property type="nucleotide sequence ID" value="NZ_CP073910.1"/>
</dbReference>
<evidence type="ECO:0000256" key="1">
    <source>
        <dbReference type="ARBA" id="ARBA00022722"/>
    </source>
</evidence>
<evidence type="ECO:0000256" key="2">
    <source>
        <dbReference type="ARBA" id="ARBA00022801"/>
    </source>
</evidence>
<dbReference type="Gene3D" id="3.30.420.10">
    <property type="entry name" value="Ribonuclease H-like superfamily/Ribonuclease H"/>
    <property type="match status" value="1"/>
</dbReference>
<dbReference type="GO" id="GO:0006259">
    <property type="term" value="P:DNA metabolic process"/>
    <property type="evidence" value="ECO:0007669"/>
    <property type="project" value="UniProtKB-ARBA"/>
</dbReference>
<dbReference type="InterPro" id="IPR036397">
    <property type="entry name" value="RNaseH_sf"/>
</dbReference>
<dbReference type="PANTHER" id="PTHR30231:SF4">
    <property type="entry name" value="PROTEIN NEN2"/>
    <property type="match status" value="1"/>
</dbReference>
<dbReference type="EMBL" id="CP073910">
    <property type="protein sequence ID" value="QUT04018.1"/>
    <property type="molecule type" value="Genomic_DNA"/>
</dbReference>
<proteinExistence type="predicted"/>
<dbReference type="PANTHER" id="PTHR30231">
    <property type="entry name" value="DNA POLYMERASE III SUBUNIT EPSILON"/>
    <property type="match status" value="1"/>
</dbReference>
<protein>
    <submittedName>
        <fullName evidence="5">3'-5' exonuclease</fullName>
    </submittedName>
</protein>
<dbReference type="Proteomes" id="UP000681425">
    <property type="component" value="Chromosome"/>
</dbReference>